<dbReference type="Pfam" id="PF02620">
    <property type="entry name" value="YceD"/>
    <property type="match status" value="1"/>
</dbReference>
<dbReference type="Proteomes" id="UP000178606">
    <property type="component" value="Unassembled WGS sequence"/>
</dbReference>
<dbReference type="InterPro" id="IPR003772">
    <property type="entry name" value="YceD"/>
</dbReference>
<evidence type="ECO:0008006" key="3">
    <source>
        <dbReference type="Google" id="ProtNLM"/>
    </source>
</evidence>
<sequence>MIPMEIDLRGLTEGLNLFRWELTASDLEVDEEFGLNGPARVALTVAKIGEALTAHGEVAFGLKLACCRCLEPVHQAVDVAVHLVFQKGRPAARDDLQGVDDTDLIFYEEGDTTVDVASQIRDVILLESPMKPLCSESCAGLCPICGANRNHETCRCRREETDPRWEALKRFKTQ</sequence>
<name>A0A1F6CKK2_HANXR</name>
<comment type="caution">
    <text evidence="1">The sequence shown here is derived from an EMBL/GenBank/DDBJ whole genome shotgun (WGS) entry which is preliminary data.</text>
</comment>
<evidence type="ECO:0000313" key="1">
    <source>
        <dbReference type="EMBL" id="OGG49598.1"/>
    </source>
</evidence>
<dbReference type="PANTHER" id="PTHR34374:SF1">
    <property type="entry name" value="LARGE RIBOSOMAL RNA SUBUNIT ACCUMULATION PROTEIN YCED HOMOLOG 1, CHLOROPLASTIC"/>
    <property type="match status" value="1"/>
</dbReference>
<proteinExistence type="predicted"/>
<dbReference type="PANTHER" id="PTHR34374">
    <property type="entry name" value="LARGE RIBOSOMAL RNA SUBUNIT ACCUMULATION PROTEIN YCED HOMOLOG 1, CHLOROPLASTIC"/>
    <property type="match status" value="1"/>
</dbReference>
<dbReference type="EMBL" id="MFKF01000228">
    <property type="protein sequence ID" value="OGG49598.1"/>
    <property type="molecule type" value="Genomic_DNA"/>
</dbReference>
<gene>
    <name evidence="1" type="ORF">A3F84_07290</name>
</gene>
<reference evidence="1 2" key="1">
    <citation type="journal article" date="2016" name="Nat. Commun.">
        <title>Thousands of microbial genomes shed light on interconnected biogeochemical processes in an aquifer system.</title>
        <authorList>
            <person name="Anantharaman K."/>
            <person name="Brown C.T."/>
            <person name="Hug L.A."/>
            <person name="Sharon I."/>
            <person name="Castelle C.J."/>
            <person name="Probst A.J."/>
            <person name="Thomas B.C."/>
            <person name="Singh A."/>
            <person name="Wilkins M.J."/>
            <person name="Karaoz U."/>
            <person name="Brodie E.L."/>
            <person name="Williams K.H."/>
            <person name="Hubbard S.S."/>
            <person name="Banfield J.F."/>
        </authorList>
    </citation>
    <scope>NUCLEOTIDE SEQUENCE [LARGE SCALE GENOMIC DNA]</scope>
    <source>
        <strain evidence="2">RIFCSPLOWO2_12_FULL_64_10</strain>
    </source>
</reference>
<accession>A0A1F6CKK2</accession>
<dbReference type="AlphaFoldDB" id="A0A1F6CKK2"/>
<protein>
    <recommendedName>
        <fullName evidence="3">DUF177 domain-containing protein</fullName>
    </recommendedName>
</protein>
<organism evidence="1 2">
    <name type="scientific">Handelsmanbacteria sp. (strain RIFCSPLOWO2_12_FULL_64_10)</name>
    <dbReference type="NCBI Taxonomy" id="1817868"/>
    <lineage>
        <taxon>Bacteria</taxon>
        <taxon>Candidatus Handelsmaniibacteriota</taxon>
    </lineage>
</organism>
<evidence type="ECO:0000313" key="2">
    <source>
        <dbReference type="Proteomes" id="UP000178606"/>
    </source>
</evidence>